<dbReference type="NCBIfam" id="TIGR04325">
    <property type="entry name" value="MTase_LIC12133"/>
    <property type="match status" value="1"/>
</dbReference>
<organism evidence="1 2">
    <name type="scientific">Helicobacter cinaedi</name>
    <dbReference type="NCBI Taxonomy" id="213"/>
    <lineage>
        <taxon>Bacteria</taxon>
        <taxon>Pseudomonadati</taxon>
        <taxon>Campylobacterota</taxon>
        <taxon>Epsilonproteobacteria</taxon>
        <taxon>Campylobacterales</taxon>
        <taxon>Helicobacteraceae</taxon>
        <taxon>Helicobacter</taxon>
    </lineage>
</organism>
<reference evidence="1 2" key="1">
    <citation type="submission" date="2018-06" db="EMBL/GenBank/DDBJ databases">
        <authorList>
            <consortium name="Pathogen Informatics"/>
            <person name="Doyle S."/>
        </authorList>
    </citation>
    <scope>NUCLEOTIDE SEQUENCE [LARGE SCALE GENOMIC DNA]</scope>
    <source>
        <strain evidence="1 2">NCTC12221</strain>
    </source>
</reference>
<dbReference type="InterPro" id="IPR027612">
    <property type="entry name" value="Put_MTase_LIC12133"/>
</dbReference>
<proteinExistence type="predicted"/>
<dbReference type="AlphaFoldDB" id="A0A377JN40"/>
<accession>A0A377JN40</accession>
<dbReference type="InterPro" id="IPR029063">
    <property type="entry name" value="SAM-dependent_MTases_sf"/>
</dbReference>
<gene>
    <name evidence="1" type="ORF">NCTC12221_00400</name>
</gene>
<dbReference type="RefSeq" id="WP_115025763.1">
    <property type="nucleotide sequence ID" value="NZ_UGHZ01000001.1"/>
</dbReference>
<dbReference type="EMBL" id="UGHZ01000001">
    <property type="protein sequence ID" value="STP08973.1"/>
    <property type="molecule type" value="Genomic_DNA"/>
</dbReference>
<sequence>MSIIRNILNFVKDIYRYIYFPYAFIAFRGVYDSFESATKAIPKHSKKRGVSYNDAKSQNVQTLSKFYSKPIPMVDTEYPLFFWLDRIISSQIKNGITPNICDFGGGEGRHYFAYVSHTHHKPLWRVCELEHNVKLGRAITAELGAKNLHFISKLDEKIMSLTPQEQNCNIFLSSGALFYLENVYTTLREYLTGGGIEHILLTRLPLQDKAPTYTTLQNALNQFYTPLYIFNRDEFIGFFNDLGYELYDEWKDPFDGSNIPFHRDISALCWSGLYFRRKQQ</sequence>
<evidence type="ECO:0000313" key="2">
    <source>
        <dbReference type="Proteomes" id="UP000255335"/>
    </source>
</evidence>
<dbReference type="Proteomes" id="UP000255335">
    <property type="component" value="Unassembled WGS sequence"/>
</dbReference>
<evidence type="ECO:0008006" key="3">
    <source>
        <dbReference type="Google" id="ProtNLM"/>
    </source>
</evidence>
<name>A0A377JN40_9HELI</name>
<protein>
    <recommendedName>
        <fullName evidence="3">Methyltransferase, TIGR04325 family</fullName>
    </recommendedName>
</protein>
<dbReference type="SUPFAM" id="SSF53335">
    <property type="entry name" value="S-adenosyl-L-methionine-dependent methyltransferases"/>
    <property type="match status" value="1"/>
</dbReference>
<evidence type="ECO:0000313" key="1">
    <source>
        <dbReference type="EMBL" id="STP08973.1"/>
    </source>
</evidence>